<keyword evidence="2" id="KW-1185">Reference proteome</keyword>
<sequence length="128" mass="15257">MPFSDYIANWIFTDENDQLASQEHQDQIFPLTKEAANFLWDYEMKVGIEISEKYFRSVSTFNSEFSDQQTIKKYLYNLGIPFDQKIFITQQPDTAFVLTYKMVIIYSHNLFFAHDQSVWNKTLSWLPD</sequence>
<protein>
    <submittedName>
        <fullName evidence="1">Uncharacterized protein</fullName>
    </submittedName>
</protein>
<dbReference type="RefSeq" id="WP_101333463.1">
    <property type="nucleotide sequence ID" value="NZ_PJNI01000001.1"/>
</dbReference>
<name>A0A2I0R6R6_9FLAO</name>
<dbReference type="Proteomes" id="UP000236654">
    <property type="component" value="Unassembled WGS sequence"/>
</dbReference>
<accession>A0A2I0R6R6</accession>
<proteinExistence type="predicted"/>
<organism evidence="1 2">
    <name type="scientific">Brumimicrobium salinarum</name>
    <dbReference type="NCBI Taxonomy" id="2058658"/>
    <lineage>
        <taxon>Bacteria</taxon>
        <taxon>Pseudomonadati</taxon>
        <taxon>Bacteroidota</taxon>
        <taxon>Flavobacteriia</taxon>
        <taxon>Flavobacteriales</taxon>
        <taxon>Crocinitomicaceae</taxon>
        <taxon>Brumimicrobium</taxon>
    </lineage>
</organism>
<dbReference type="AlphaFoldDB" id="A0A2I0R6R6"/>
<evidence type="ECO:0000313" key="1">
    <source>
        <dbReference type="EMBL" id="PKR82281.1"/>
    </source>
</evidence>
<reference evidence="1 2" key="1">
    <citation type="submission" date="2017-12" db="EMBL/GenBank/DDBJ databases">
        <title>The draft genome sequence of Brumimicrobium saltpan LHR20.</title>
        <authorList>
            <person name="Do Z.-J."/>
            <person name="Luo H.-R."/>
        </authorList>
    </citation>
    <scope>NUCLEOTIDE SEQUENCE [LARGE SCALE GENOMIC DNA]</scope>
    <source>
        <strain evidence="1 2">LHR20</strain>
    </source>
</reference>
<dbReference type="OrthoDB" id="840133at2"/>
<evidence type="ECO:0000313" key="2">
    <source>
        <dbReference type="Proteomes" id="UP000236654"/>
    </source>
</evidence>
<comment type="caution">
    <text evidence="1">The sequence shown here is derived from an EMBL/GenBank/DDBJ whole genome shotgun (WGS) entry which is preliminary data.</text>
</comment>
<gene>
    <name evidence="1" type="ORF">CW751_02825</name>
</gene>
<dbReference type="EMBL" id="PJNI01000001">
    <property type="protein sequence ID" value="PKR82281.1"/>
    <property type="molecule type" value="Genomic_DNA"/>
</dbReference>